<dbReference type="PANTHER" id="PTHR45703">
    <property type="entry name" value="DYNEIN HEAVY CHAIN"/>
    <property type="match status" value="1"/>
</dbReference>
<comment type="caution">
    <text evidence="3">The sequence shown here is derived from an EMBL/GenBank/DDBJ whole genome shotgun (WGS) entry which is preliminary data.</text>
</comment>
<sequence>MSRAAPHPTWLKTFETVVSVKQSADPQGRSMKIGPVGRGMRSKQPHVGSDVNPSPAFHLETLKRTIDDESKKESTGEEFETWKKEKDIQLRERRKAEQKEREFEEKANTTRRGGASDDNEEEHKQWLKGKQRAMQQQARERKKEEAEFEARIARERDALVKRKEEKLKPHMQKKKQLLHLEREKYKAVTSGAALPANLAKSLKKLKKNPLNVDVVMVKVVDVNSKSKKKKKGKKGKKIAHEFNEMHLDVKVDEATPETAQTPTASQTPTPQTPGYGDDFEQPSNEVDGYGDDFDQPSLEEAKGGGDGYGDDFDEDDGEDGEAPSPLKPTPKKELAKSRERSRTFAFGPDLVNINKQPSLDLREMSKTRPAGMPLIPELTKSTPTIDGLKEKVNFEKKLNKLSAGQQYRHRRMIERSARNFHTVRVLRDTLHRDEVKEQTKAKRAYDKWIKENPPKSGVENRPDWDNDFVNPEARDQQERDTVKAVAEARGASFRGQFGPGYGVDLHALPAGFGTGTIVDGMVLDGVETALDAIKQPDLLELGSFFQPPIAVKAVVGAVCTLLGISPSWDVAYKGLLRNSYYFLTMLRFFDKDGVDVETAMTLEQFMESDLFKEDVVEHGSRALVQLRNWVVAVWDYITGEELVRYQKYRRQGPPPTKATPKKKAAEKKEDTAAEKEREEREKANKQEANKFVIDATLEPNEYATTDYEESEDDDSHYGDDFDDNSHTVISATRLMVELEDLKKSLEAAKAEKRSADERVARAEFEKSRLLLEAEDEAAKKVQEAVDKVKEDFGKQKTHDIQVVRKQMQEEADKKIALAVREATTAQAKELEKAKAGAAKVAQEVAALQTAAANKSRSAMELSAMLAKEKLMRKLADRKANAQAPVLQELLETTVDDLEAARLEEEKSKLKEELSLMASSISTVQTQMAQKDIVIMVQEGMLAANEWLSHREMHAIEGHEIHQVDHPGVDPMTISTLIELGEFFHTFDELTKEGPMVKEGTEGIEAVHEGAAQLKSLMKSFATNKAADKEEVAKTLAHSEKVMRQITVFDKKMQESNAHMDEVVNHLNSDLLDEVVRLWVKAKALGIESKYMTPLDNGVLEQVRERGSLATIESNIVDVAGVIVRLGEGYIHSGDSVAVGGSGLDPLEHYKEALRCFCVARCFNASDARMVMKVGVGFDDCNLFDESIDMFKEALKLWRRKREPPGVDAEIMYHLGEAMEHKGEKESALEVFGEASTLAAKVGNSTLVSECSRERGVILSDLGKFKEAAKNFGIACELNPTVPELTTAHAMSLKQAGLVNKAIKKYRMAKALYEAQGNSQFVEGCELEIKECIAASKTRRASSRKEIEAVESKEEIEEEGKN</sequence>
<feature type="compositionally biased region" description="Basic and acidic residues" evidence="2">
    <location>
        <begin position="138"/>
        <end position="148"/>
    </location>
</feature>
<feature type="region of interest" description="Disordered" evidence="2">
    <location>
        <begin position="221"/>
        <end position="343"/>
    </location>
</feature>
<feature type="compositionally biased region" description="Basic residues" evidence="2">
    <location>
        <begin position="225"/>
        <end position="237"/>
    </location>
</feature>
<dbReference type="Gene3D" id="1.25.40.10">
    <property type="entry name" value="Tetratricopeptide repeat domain"/>
    <property type="match status" value="1"/>
</dbReference>
<protein>
    <submittedName>
        <fullName evidence="3">Uncharacterized protein</fullName>
    </submittedName>
</protein>
<organism evidence="3 4">
    <name type="scientific">Triparma strigata</name>
    <dbReference type="NCBI Taxonomy" id="1606541"/>
    <lineage>
        <taxon>Eukaryota</taxon>
        <taxon>Sar</taxon>
        <taxon>Stramenopiles</taxon>
        <taxon>Ochrophyta</taxon>
        <taxon>Bolidophyceae</taxon>
        <taxon>Parmales</taxon>
        <taxon>Triparmaceae</taxon>
        <taxon>Triparma</taxon>
    </lineage>
</organism>
<dbReference type="GO" id="GO:0051959">
    <property type="term" value="F:dynein light intermediate chain binding"/>
    <property type="evidence" value="ECO:0007669"/>
    <property type="project" value="InterPro"/>
</dbReference>
<dbReference type="GO" id="GO:0007018">
    <property type="term" value="P:microtubule-based movement"/>
    <property type="evidence" value="ECO:0007669"/>
    <property type="project" value="InterPro"/>
</dbReference>
<feature type="compositionally biased region" description="Acidic residues" evidence="2">
    <location>
        <begin position="308"/>
        <end position="321"/>
    </location>
</feature>
<gene>
    <name evidence="3" type="ORF">TrST_g9116</name>
</gene>
<dbReference type="InterPro" id="IPR011990">
    <property type="entry name" value="TPR-like_helical_dom_sf"/>
</dbReference>
<keyword evidence="4" id="KW-1185">Reference proteome</keyword>
<feature type="compositionally biased region" description="Basic and acidic residues" evidence="2">
    <location>
        <begin position="451"/>
        <end position="464"/>
    </location>
</feature>
<feature type="compositionally biased region" description="Basic and acidic residues" evidence="2">
    <location>
        <begin position="238"/>
        <end position="253"/>
    </location>
</feature>
<proteinExistence type="predicted"/>
<name>A0A9W7EA82_9STRA</name>
<dbReference type="OrthoDB" id="199400at2759"/>
<feature type="compositionally biased region" description="Basic and acidic residues" evidence="2">
    <location>
        <begin position="330"/>
        <end position="342"/>
    </location>
</feature>
<dbReference type="InterPro" id="IPR019734">
    <property type="entry name" value="TPR_rpt"/>
</dbReference>
<feature type="region of interest" description="Disordered" evidence="2">
    <location>
        <begin position="648"/>
        <end position="689"/>
    </location>
</feature>
<accession>A0A9W7EA82</accession>
<feature type="coiled-coil region" evidence="1">
    <location>
        <begin position="731"/>
        <end position="791"/>
    </location>
</feature>
<dbReference type="Gene3D" id="1.20.920.20">
    <property type="match status" value="1"/>
</dbReference>
<evidence type="ECO:0000313" key="4">
    <source>
        <dbReference type="Proteomes" id="UP001165085"/>
    </source>
</evidence>
<dbReference type="GO" id="GO:0030286">
    <property type="term" value="C:dynein complex"/>
    <property type="evidence" value="ECO:0007669"/>
    <property type="project" value="InterPro"/>
</dbReference>
<feature type="compositionally biased region" description="Low complexity" evidence="2">
    <location>
        <begin position="256"/>
        <end position="273"/>
    </location>
</feature>
<feature type="region of interest" description="Disordered" evidence="2">
    <location>
        <begin position="21"/>
        <end position="148"/>
    </location>
</feature>
<dbReference type="SMART" id="SM00028">
    <property type="entry name" value="TPR"/>
    <property type="match status" value="3"/>
</dbReference>
<dbReference type="EMBL" id="BRXY01000142">
    <property type="protein sequence ID" value="GMH70685.1"/>
    <property type="molecule type" value="Genomic_DNA"/>
</dbReference>
<reference evidence="4" key="1">
    <citation type="journal article" date="2023" name="Commun. Biol.">
        <title>Genome analysis of Parmales, the sister group of diatoms, reveals the evolutionary specialization of diatoms from phago-mixotrophs to photoautotrophs.</title>
        <authorList>
            <person name="Ban H."/>
            <person name="Sato S."/>
            <person name="Yoshikawa S."/>
            <person name="Yamada K."/>
            <person name="Nakamura Y."/>
            <person name="Ichinomiya M."/>
            <person name="Sato N."/>
            <person name="Blanc-Mathieu R."/>
            <person name="Endo H."/>
            <person name="Kuwata A."/>
            <person name="Ogata H."/>
        </authorList>
    </citation>
    <scope>NUCLEOTIDE SEQUENCE [LARGE SCALE GENOMIC DNA]</scope>
    <source>
        <strain evidence="4">NIES 3701</strain>
    </source>
</reference>
<dbReference type="GO" id="GO:0045505">
    <property type="term" value="F:dynein intermediate chain binding"/>
    <property type="evidence" value="ECO:0007669"/>
    <property type="project" value="InterPro"/>
</dbReference>
<dbReference type="PANTHER" id="PTHR45703:SF36">
    <property type="entry name" value="DYNEIN HEAVY CHAIN, CYTOPLASMIC"/>
    <property type="match status" value="1"/>
</dbReference>
<evidence type="ECO:0000256" key="2">
    <source>
        <dbReference type="SAM" id="MobiDB-lite"/>
    </source>
</evidence>
<evidence type="ECO:0000256" key="1">
    <source>
        <dbReference type="SAM" id="Coils"/>
    </source>
</evidence>
<dbReference type="SUPFAM" id="SSF48452">
    <property type="entry name" value="TPR-like"/>
    <property type="match status" value="1"/>
</dbReference>
<feature type="region of interest" description="Disordered" evidence="2">
    <location>
        <begin position="451"/>
        <end position="478"/>
    </location>
</feature>
<keyword evidence="1" id="KW-0175">Coiled coil</keyword>
<feature type="compositionally biased region" description="Basic and acidic residues" evidence="2">
    <location>
        <begin position="666"/>
        <end position="688"/>
    </location>
</feature>
<feature type="compositionally biased region" description="Basic and acidic residues" evidence="2">
    <location>
        <begin position="60"/>
        <end position="108"/>
    </location>
</feature>
<dbReference type="InterPro" id="IPR026983">
    <property type="entry name" value="DHC"/>
</dbReference>
<dbReference type="Proteomes" id="UP001165085">
    <property type="component" value="Unassembled WGS sequence"/>
</dbReference>
<evidence type="ECO:0000313" key="3">
    <source>
        <dbReference type="EMBL" id="GMH70685.1"/>
    </source>
</evidence>